<evidence type="ECO:0000256" key="2">
    <source>
        <dbReference type="ARBA" id="ARBA00007613"/>
    </source>
</evidence>
<keyword evidence="4" id="KW-1134">Transmembrane beta strand</keyword>
<keyword evidence="9" id="KW-1185">Reference proteome</keyword>
<sequence>MASSFIANAQNAPLLTLKDAIDTALQNNYNIKLSQNNATIAQNNVTLGNAGFLPAFSGNFSNNNTVQNSTVTRTTGTSSFTNVRSKSYNYGVAMDWTIFDGFAMFANYDALKIRQRLSGITSRDTVLQTLTNVISTYYSLINQNQVLKSLRGAIGISKQQLKFAQDKFSVGAVSRLEVLNAEVNVNTDTANYLGQLQQLKATKIQLNQLLIRNPQADFSVTDTIVVDDKLVLGNVLAAAATQNPRVLSSQIARQLAEINVKQVKATRYPVVGVNTGYNFTNSRSPSGALLANDARGLTYGVTASMNIFNGFNQKRRETNAKIQLENSALQVKNVKLGIDAQVNTLYVNYLSGLDLIKLGQANVAIAKRNLEITLDKYKLGNITPLEVRQAEENYINAEVSYHAAQYQAKSAEISLKQITNNINIQ</sequence>
<keyword evidence="6" id="KW-0472">Membrane</keyword>
<evidence type="ECO:0000256" key="1">
    <source>
        <dbReference type="ARBA" id="ARBA00004442"/>
    </source>
</evidence>
<dbReference type="Proteomes" id="UP001596958">
    <property type="component" value="Unassembled WGS sequence"/>
</dbReference>
<reference evidence="9" key="1">
    <citation type="journal article" date="2019" name="Int. J. Syst. Evol. Microbiol.">
        <title>The Global Catalogue of Microorganisms (GCM) 10K type strain sequencing project: providing services to taxonomists for standard genome sequencing and annotation.</title>
        <authorList>
            <consortium name="The Broad Institute Genomics Platform"/>
            <consortium name="The Broad Institute Genome Sequencing Center for Infectious Disease"/>
            <person name="Wu L."/>
            <person name="Ma J."/>
        </authorList>
    </citation>
    <scope>NUCLEOTIDE SEQUENCE [LARGE SCALE GENOMIC DNA]</scope>
    <source>
        <strain evidence="9">CCUG 63418</strain>
    </source>
</reference>
<evidence type="ECO:0000313" key="8">
    <source>
        <dbReference type="EMBL" id="MFD0750712.1"/>
    </source>
</evidence>
<comment type="caution">
    <text evidence="8">The sequence shown here is derived from an EMBL/GenBank/DDBJ whole genome shotgun (WGS) entry which is preliminary data.</text>
</comment>
<evidence type="ECO:0000256" key="6">
    <source>
        <dbReference type="ARBA" id="ARBA00023136"/>
    </source>
</evidence>
<dbReference type="PANTHER" id="PTHR30026:SF20">
    <property type="entry name" value="OUTER MEMBRANE PROTEIN TOLC"/>
    <property type="match status" value="1"/>
</dbReference>
<dbReference type="Pfam" id="PF02321">
    <property type="entry name" value="OEP"/>
    <property type="match status" value="2"/>
</dbReference>
<dbReference type="InterPro" id="IPR051906">
    <property type="entry name" value="TolC-like"/>
</dbReference>
<dbReference type="SUPFAM" id="SSF56954">
    <property type="entry name" value="Outer membrane efflux proteins (OEP)"/>
    <property type="match status" value="1"/>
</dbReference>
<gene>
    <name evidence="8" type="ORF">ACFQZS_11195</name>
</gene>
<dbReference type="InterPro" id="IPR003423">
    <property type="entry name" value="OMP_efflux"/>
</dbReference>
<comment type="subcellular location">
    <subcellularLocation>
        <location evidence="1">Cell outer membrane</location>
    </subcellularLocation>
</comment>
<protein>
    <submittedName>
        <fullName evidence="8">TolC family protein</fullName>
    </submittedName>
</protein>
<keyword evidence="3" id="KW-0813">Transport</keyword>
<keyword evidence="7" id="KW-0998">Cell outer membrane</keyword>
<keyword evidence="5" id="KW-0812">Transmembrane</keyword>
<name>A0ABW2YW68_9SPHI</name>
<dbReference type="PANTHER" id="PTHR30026">
    <property type="entry name" value="OUTER MEMBRANE PROTEIN TOLC"/>
    <property type="match status" value="1"/>
</dbReference>
<evidence type="ECO:0000313" key="9">
    <source>
        <dbReference type="Proteomes" id="UP001596958"/>
    </source>
</evidence>
<evidence type="ECO:0000256" key="7">
    <source>
        <dbReference type="ARBA" id="ARBA00023237"/>
    </source>
</evidence>
<dbReference type="EMBL" id="JBHTHU010000006">
    <property type="protein sequence ID" value="MFD0750712.1"/>
    <property type="molecule type" value="Genomic_DNA"/>
</dbReference>
<evidence type="ECO:0000256" key="3">
    <source>
        <dbReference type="ARBA" id="ARBA00022448"/>
    </source>
</evidence>
<organism evidence="8 9">
    <name type="scientific">Mucilaginibacter calamicampi</name>
    <dbReference type="NCBI Taxonomy" id="1302352"/>
    <lineage>
        <taxon>Bacteria</taxon>
        <taxon>Pseudomonadati</taxon>
        <taxon>Bacteroidota</taxon>
        <taxon>Sphingobacteriia</taxon>
        <taxon>Sphingobacteriales</taxon>
        <taxon>Sphingobacteriaceae</taxon>
        <taxon>Mucilaginibacter</taxon>
    </lineage>
</organism>
<dbReference type="RefSeq" id="WP_377100212.1">
    <property type="nucleotide sequence ID" value="NZ_JBHTHU010000006.1"/>
</dbReference>
<proteinExistence type="inferred from homology"/>
<evidence type="ECO:0000256" key="4">
    <source>
        <dbReference type="ARBA" id="ARBA00022452"/>
    </source>
</evidence>
<comment type="similarity">
    <text evidence="2">Belongs to the outer membrane factor (OMF) (TC 1.B.17) family.</text>
</comment>
<evidence type="ECO:0000256" key="5">
    <source>
        <dbReference type="ARBA" id="ARBA00022692"/>
    </source>
</evidence>
<accession>A0ABW2YW68</accession>
<dbReference type="Gene3D" id="1.20.1600.10">
    <property type="entry name" value="Outer membrane efflux proteins (OEP)"/>
    <property type="match status" value="1"/>
</dbReference>